<feature type="domain" description="FAD/NAD(P)-binding" evidence="3">
    <location>
        <begin position="5"/>
        <end position="167"/>
    </location>
</feature>
<evidence type="ECO:0000256" key="1">
    <source>
        <dbReference type="ARBA" id="ARBA00022630"/>
    </source>
</evidence>
<protein>
    <submittedName>
        <fullName evidence="4">Pyridine nucleotide-disulfide oxidoreductase</fullName>
    </submittedName>
</protein>
<dbReference type="PRINTS" id="PR00469">
    <property type="entry name" value="PNDRDTASEII"/>
</dbReference>
<proteinExistence type="predicted"/>
<feature type="domain" description="FAD/NAD(P)-binding" evidence="3">
    <location>
        <begin position="186"/>
        <end position="270"/>
    </location>
</feature>
<comment type="caution">
    <text evidence="4">The sequence shown here is derived from an EMBL/GenBank/DDBJ whole genome shotgun (WGS) entry which is preliminary data.</text>
</comment>
<dbReference type="eggNOG" id="COG0492">
    <property type="taxonomic scope" value="Bacteria"/>
</dbReference>
<dbReference type="OrthoDB" id="9806179at2"/>
<dbReference type="GO" id="GO:0016491">
    <property type="term" value="F:oxidoreductase activity"/>
    <property type="evidence" value="ECO:0007669"/>
    <property type="project" value="UniProtKB-KW"/>
</dbReference>
<evidence type="ECO:0000313" key="5">
    <source>
        <dbReference type="Proteomes" id="UP000003438"/>
    </source>
</evidence>
<keyword evidence="5" id="KW-1185">Reference proteome</keyword>
<dbReference type="STRING" id="411471.SUBVAR_06634"/>
<reference evidence="4" key="1">
    <citation type="submission" date="2009-12" db="EMBL/GenBank/DDBJ databases">
        <authorList>
            <person name="Weinstock G."/>
            <person name="Sodergren E."/>
            <person name="Clifton S."/>
            <person name="Fulton L."/>
            <person name="Fulton B."/>
            <person name="Courtney L."/>
            <person name="Fronick C."/>
            <person name="Harrison M."/>
            <person name="Strong C."/>
            <person name="Farmer C."/>
            <person name="Delahaunty K."/>
            <person name="Markovic C."/>
            <person name="Hall O."/>
            <person name="Minx P."/>
            <person name="Tomlinson C."/>
            <person name="Mitreva M."/>
            <person name="Nelson J."/>
            <person name="Hou S."/>
            <person name="Wollam A."/>
            <person name="Pepin K.H."/>
            <person name="Johnson M."/>
            <person name="Bhonagiri V."/>
            <person name="Nash W.E."/>
            <person name="Warren W."/>
            <person name="Chinwalla A."/>
            <person name="Mardis E.R."/>
            <person name="Wilson R.K."/>
        </authorList>
    </citation>
    <scope>NUCLEOTIDE SEQUENCE [LARGE SCALE GENOMIC DNA]</scope>
    <source>
        <strain evidence="4">DSM 15176</strain>
    </source>
</reference>
<dbReference type="PRINTS" id="PR00368">
    <property type="entry name" value="FADPNR"/>
</dbReference>
<evidence type="ECO:0000313" key="4">
    <source>
        <dbReference type="EMBL" id="EFB75055.1"/>
    </source>
</evidence>
<organism evidence="4 5">
    <name type="scientific">Subdoligranulum variabile DSM 15176</name>
    <dbReference type="NCBI Taxonomy" id="411471"/>
    <lineage>
        <taxon>Bacteria</taxon>
        <taxon>Bacillati</taxon>
        <taxon>Bacillota</taxon>
        <taxon>Clostridia</taxon>
        <taxon>Eubacteriales</taxon>
        <taxon>Oscillospiraceae</taxon>
        <taxon>Subdoligranulum</taxon>
    </lineage>
</organism>
<dbReference type="EMBL" id="ACBY02000042">
    <property type="protein sequence ID" value="EFB75055.1"/>
    <property type="molecule type" value="Genomic_DNA"/>
</dbReference>
<gene>
    <name evidence="4" type="ORF">SUBVAR_06634</name>
</gene>
<dbReference type="InterPro" id="IPR023753">
    <property type="entry name" value="FAD/NAD-binding_dom"/>
</dbReference>
<dbReference type="AlphaFoldDB" id="D1PQG5"/>
<name>D1PQG5_9FIRM</name>
<dbReference type="InterPro" id="IPR036188">
    <property type="entry name" value="FAD/NAD-bd_sf"/>
</dbReference>
<dbReference type="HOGENOM" id="CLU_031864_5_3_9"/>
<dbReference type="PANTHER" id="PTHR48105">
    <property type="entry name" value="THIOREDOXIN REDUCTASE 1-RELATED-RELATED"/>
    <property type="match status" value="1"/>
</dbReference>
<dbReference type="Pfam" id="PF07992">
    <property type="entry name" value="Pyr_redox_2"/>
    <property type="match status" value="2"/>
</dbReference>
<accession>D1PQG5</accession>
<dbReference type="RefSeq" id="WP_007047993.1">
    <property type="nucleotide sequence ID" value="NZ_GG704770.1"/>
</dbReference>
<keyword evidence="1" id="KW-0285">Flavoprotein</keyword>
<dbReference type="InterPro" id="IPR050097">
    <property type="entry name" value="Ferredoxin-NADP_redctase_2"/>
</dbReference>
<sequence length="290" mass="30144">MERAEIAIIGSGPAGVSAAITASLRGKPVLLFGSKDLSDKIGKAHTIRNYPGLPDISGEALRAAFQRHLDAMGVTVTEARVNAVYAMGDYFAIQTANETYEATTVILATGVVQGKPLPGEEEFLGRGVSYCATCDAPLYRGKRVAVIGSSPAAEPEAAYMAEVAGSVLYLPLYDGDPDLPASVQVLREKPTAVTGEAVVTALHTEAGEYPVDGVFLLRDAMAPTQLVPGLEGSGGHVAVNAKMQTNLPGCFACGDAVGLPYQYVKAAGEGNVAALSAVEYLAAQKRNTKE</sequence>
<dbReference type="SUPFAM" id="SSF51905">
    <property type="entry name" value="FAD/NAD(P)-binding domain"/>
    <property type="match status" value="1"/>
</dbReference>
<evidence type="ECO:0000259" key="3">
    <source>
        <dbReference type="Pfam" id="PF07992"/>
    </source>
</evidence>
<keyword evidence="2" id="KW-0560">Oxidoreductase</keyword>
<evidence type="ECO:0000256" key="2">
    <source>
        <dbReference type="ARBA" id="ARBA00023002"/>
    </source>
</evidence>
<dbReference type="Gene3D" id="3.50.50.60">
    <property type="entry name" value="FAD/NAD(P)-binding domain"/>
    <property type="match status" value="2"/>
</dbReference>
<dbReference type="Proteomes" id="UP000003438">
    <property type="component" value="Unassembled WGS sequence"/>
</dbReference>